<evidence type="ECO:0000313" key="2">
    <source>
        <dbReference type="EMBL" id="UQC88487.1"/>
    </source>
</evidence>
<feature type="compositionally biased region" description="Polar residues" evidence="1">
    <location>
        <begin position="262"/>
        <end position="276"/>
    </location>
</feature>
<dbReference type="EMBL" id="CP019479">
    <property type="protein sequence ID" value="UQC88487.1"/>
    <property type="molecule type" value="Genomic_DNA"/>
</dbReference>
<organism evidence="2 3">
    <name type="scientific">Colletotrichum lupini</name>
    <dbReference type="NCBI Taxonomy" id="145971"/>
    <lineage>
        <taxon>Eukaryota</taxon>
        <taxon>Fungi</taxon>
        <taxon>Dikarya</taxon>
        <taxon>Ascomycota</taxon>
        <taxon>Pezizomycotina</taxon>
        <taxon>Sordariomycetes</taxon>
        <taxon>Hypocreomycetidae</taxon>
        <taxon>Glomerellales</taxon>
        <taxon>Glomerellaceae</taxon>
        <taxon>Colletotrichum</taxon>
        <taxon>Colletotrichum acutatum species complex</taxon>
    </lineage>
</organism>
<feature type="compositionally biased region" description="Basic and acidic residues" evidence="1">
    <location>
        <begin position="74"/>
        <end position="92"/>
    </location>
</feature>
<dbReference type="RefSeq" id="XP_049150091.1">
    <property type="nucleotide sequence ID" value="XM_049292945.1"/>
</dbReference>
<gene>
    <name evidence="2" type="ORF">CLUP02_14011</name>
</gene>
<feature type="compositionally biased region" description="Polar residues" evidence="1">
    <location>
        <begin position="285"/>
        <end position="296"/>
    </location>
</feature>
<proteinExistence type="predicted"/>
<feature type="region of interest" description="Disordered" evidence="1">
    <location>
        <begin position="253"/>
        <end position="296"/>
    </location>
</feature>
<reference evidence="2" key="1">
    <citation type="journal article" date="2021" name="Mol. Plant Microbe Interact.">
        <title>Complete Genome Sequence of the Plant-Pathogenic Fungus Colletotrichum lupini.</title>
        <authorList>
            <person name="Baroncelli R."/>
            <person name="Pensec F."/>
            <person name="Da Lio D."/>
            <person name="Boufleur T."/>
            <person name="Vicente I."/>
            <person name="Sarrocco S."/>
            <person name="Picot A."/>
            <person name="Baraldi E."/>
            <person name="Sukno S."/>
            <person name="Thon M."/>
            <person name="Le Floch G."/>
        </authorList>
    </citation>
    <scope>NUCLEOTIDE SEQUENCE</scope>
    <source>
        <strain evidence="2">IMI 504893</strain>
    </source>
</reference>
<dbReference type="GeneID" id="73347955"/>
<evidence type="ECO:0000256" key="1">
    <source>
        <dbReference type="SAM" id="MobiDB-lite"/>
    </source>
</evidence>
<dbReference type="KEGG" id="clup:CLUP02_14011"/>
<evidence type="ECO:0000313" key="3">
    <source>
        <dbReference type="Proteomes" id="UP000830671"/>
    </source>
</evidence>
<sequence>MDWLFKRLKSPFTGSRSWSKGASTYSQASSHQKNTIACGPSDRFRTAAVELIDIATPAGSFDCNPQENPVFAETEQKKRGNEKREDGSERNTRCPVPKRRLWGLATVAKPAATHLASAASILTSQRNAVELGNHFDWLTIPVVNIPVDLFAFDTSIKRQPSSLNSRLAFFEESRQWHERTVSDTLQALGSQLHVGSQFQNKKASIEPIPPTSDNLEESRINFRTPALDHLPPAPQVYSPPFIARRLLQLQRTRRREGKSPSFRVQSSTLLDQSPVTDRTRLSRDSPGSLTFSHSHTPLSVTTANSGYLAKPAHPRIHSHSNLILTLTLIAHSFFRKSVSLLRRVVVANKPGPLQSSLLLEPESYLNGDRSASQGHPKHRAPVPNRQFEFLLQRSASSHTLNAHVPASKALCNCGLWPIRLVSLHRPPSYLDLDLDLDHTVTFDATTTTPIHLIRRRPPFFSFALSTRLTHLPTYQSHRARDHDDVHPTKQYYNTLHSPLSVYQPRIIVAQGRSLRASQKQHECQCFTPTLALPVFRPPVLALFNPHSARCPALPTLHYLLSSSCQSHVAALPFPSRSRESPPVPDPVPVALSAHSSQSRNIANFDFLRSPTFFAHHHTCFSLVALHLPISTALPC</sequence>
<protein>
    <submittedName>
        <fullName evidence="2">Uncharacterized protein</fullName>
    </submittedName>
</protein>
<dbReference type="AlphaFoldDB" id="A0A9Q8T5B3"/>
<name>A0A9Q8T5B3_9PEZI</name>
<dbReference type="Proteomes" id="UP000830671">
    <property type="component" value="Chromosome 7"/>
</dbReference>
<keyword evidence="3" id="KW-1185">Reference proteome</keyword>
<accession>A0A9Q8T5B3</accession>
<feature type="region of interest" description="Disordered" evidence="1">
    <location>
        <begin position="60"/>
        <end position="94"/>
    </location>
</feature>